<dbReference type="InterPro" id="IPR011650">
    <property type="entry name" value="Peptidase_M20_dimer"/>
</dbReference>
<evidence type="ECO:0000313" key="3">
    <source>
        <dbReference type="EMBL" id="MEC5387085.1"/>
    </source>
</evidence>
<dbReference type="Gene3D" id="3.30.70.360">
    <property type="match status" value="1"/>
</dbReference>
<evidence type="ECO:0000256" key="1">
    <source>
        <dbReference type="ARBA" id="ARBA00022801"/>
    </source>
</evidence>
<accession>A0ABU6K5S9</accession>
<dbReference type="SUPFAM" id="SSF53187">
    <property type="entry name" value="Zn-dependent exopeptidases"/>
    <property type="match status" value="1"/>
</dbReference>
<dbReference type="NCBIfam" id="TIGR01891">
    <property type="entry name" value="amidohydrolases"/>
    <property type="match status" value="1"/>
</dbReference>
<dbReference type="PANTHER" id="PTHR11014">
    <property type="entry name" value="PEPTIDASE M20 FAMILY MEMBER"/>
    <property type="match status" value="1"/>
</dbReference>
<dbReference type="CDD" id="cd05666">
    <property type="entry name" value="M20_Acy1-like"/>
    <property type="match status" value="1"/>
</dbReference>
<dbReference type="Pfam" id="PF07687">
    <property type="entry name" value="M20_dimer"/>
    <property type="match status" value="1"/>
</dbReference>
<evidence type="ECO:0000313" key="4">
    <source>
        <dbReference type="Proteomes" id="UP001331561"/>
    </source>
</evidence>
<comment type="caution">
    <text evidence="3">The sequence shown here is derived from an EMBL/GenBank/DDBJ whole genome shotgun (WGS) entry which is preliminary data.</text>
</comment>
<keyword evidence="1" id="KW-0378">Hydrolase</keyword>
<evidence type="ECO:0000259" key="2">
    <source>
        <dbReference type="Pfam" id="PF07687"/>
    </source>
</evidence>
<gene>
    <name evidence="3" type="ORF">VVD49_15255</name>
</gene>
<sequence length="396" mass="42567">MFQIIPEVAARADAIGAIRRDIHAHPELAFDEHRTAALVAERLEALGIETHRGIGQTGVVGVIHGKTGASTRAIALRADMDALPIQERNVFEHRSQHEGRMHACGHDGHTAMLLGAAEYLAQTRNFDGTVVLVFQPAEEGQGGGAAMIADGFFERFPVEAVFGMHNWPGMATGRFGVTPGPMMASADRFDIIVKGHGAHAAMPHQGVDPLVAAAHLVQAFQTIVSRITDPLDAAVVSVTQFHAGDAYNVIPGDAHLCGTVRALTAAVRAKTRATMQRICEGVELSHGVKIDFQYHDGYPPTVNTLNEAQMCREVAAGIVGAEAVDWSLPPSMGAEDFAYFLEKRPGCYVWLGNGAATGGEHGACMLHNARYDFNDEVIPLGVTYWVRLAEHYLAAR</sequence>
<proteinExistence type="predicted"/>
<dbReference type="Gene3D" id="3.40.630.10">
    <property type="entry name" value="Zn peptidases"/>
    <property type="match status" value="1"/>
</dbReference>
<dbReference type="InterPro" id="IPR002933">
    <property type="entry name" value="Peptidase_M20"/>
</dbReference>
<dbReference type="PIRSF" id="PIRSF005962">
    <property type="entry name" value="Pept_M20D_amidohydro"/>
    <property type="match status" value="1"/>
</dbReference>
<dbReference type="Proteomes" id="UP001331561">
    <property type="component" value="Unassembled WGS sequence"/>
</dbReference>
<reference evidence="3 4" key="1">
    <citation type="submission" date="2024-01" db="EMBL/GenBank/DDBJ databases">
        <title>Uliginosibacterium soil sp. nov.</title>
        <authorList>
            <person name="Lv Y."/>
        </authorList>
    </citation>
    <scope>NUCLEOTIDE SEQUENCE [LARGE SCALE GENOMIC DNA]</scope>
    <source>
        <strain evidence="3 4">H3</strain>
    </source>
</reference>
<dbReference type="RefSeq" id="WP_327600066.1">
    <property type="nucleotide sequence ID" value="NZ_JAYXHS010000003.1"/>
</dbReference>
<organism evidence="3 4">
    <name type="scientific">Uliginosibacterium silvisoli</name>
    <dbReference type="NCBI Taxonomy" id="3114758"/>
    <lineage>
        <taxon>Bacteria</taxon>
        <taxon>Pseudomonadati</taxon>
        <taxon>Pseudomonadota</taxon>
        <taxon>Betaproteobacteria</taxon>
        <taxon>Rhodocyclales</taxon>
        <taxon>Zoogloeaceae</taxon>
        <taxon>Uliginosibacterium</taxon>
    </lineage>
</organism>
<dbReference type="SUPFAM" id="SSF55031">
    <property type="entry name" value="Bacterial exopeptidase dimerisation domain"/>
    <property type="match status" value="1"/>
</dbReference>
<keyword evidence="4" id="KW-1185">Reference proteome</keyword>
<dbReference type="InterPro" id="IPR017439">
    <property type="entry name" value="Amidohydrolase"/>
</dbReference>
<dbReference type="PANTHER" id="PTHR11014:SF63">
    <property type="entry name" value="METALLOPEPTIDASE, PUTATIVE (AFU_ORTHOLOGUE AFUA_6G09600)-RELATED"/>
    <property type="match status" value="1"/>
</dbReference>
<dbReference type="Pfam" id="PF01546">
    <property type="entry name" value="Peptidase_M20"/>
    <property type="match status" value="1"/>
</dbReference>
<protein>
    <submittedName>
        <fullName evidence="3">M20 aminoacylase family protein</fullName>
    </submittedName>
</protein>
<name>A0ABU6K5S9_9RHOO</name>
<feature type="domain" description="Peptidase M20 dimerisation" evidence="2">
    <location>
        <begin position="188"/>
        <end position="280"/>
    </location>
</feature>
<dbReference type="EMBL" id="JAYXHS010000003">
    <property type="protein sequence ID" value="MEC5387085.1"/>
    <property type="molecule type" value="Genomic_DNA"/>
</dbReference>
<dbReference type="InterPro" id="IPR036264">
    <property type="entry name" value="Bact_exopeptidase_dim_dom"/>
</dbReference>